<sequence>MESSKRKSKSPADKVTDFVIKGHKTEQGKSVTGWTPAEKLSHRTPRFPCDILFRRPARAPSSPNENTNNSEARLESVQTSVRERIKLSRERMKTRFNSRGTDYHFKKRDQVWMYNPKRRRGLSPKLPQNWEEPYTTVKKLNDVVHRVQRSPKDIHTNGLVPFQATDCICM</sequence>
<dbReference type="EMBL" id="BGPR01004591">
    <property type="protein sequence ID" value="GBN01182.1"/>
    <property type="molecule type" value="Genomic_DNA"/>
</dbReference>
<feature type="region of interest" description="Disordered" evidence="1">
    <location>
        <begin position="1"/>
        <end position="40"/>
    </location>
</feature>
<evidence type="ECO:0000313" key="3">
    <source>
        <dbReference type="Proteomes" id="UP000499080"/>
    </source>
</evidence>
<evidence type="ECO:0000313" key="2">
    <source>
        <dbReference type="EMBL" id="GBN01182.1"/>
    </source>
</evidence>
<organism evidence="2 3">
    <name type="scientific">Araneus ventricosus</name>
    <name type="common">Orbweaver spider</name>
    <name type="synonym">Epeira ventricosa</name>
    <dbReference type="NCBI Taxonomy" id="182803"/>
    <lineage>
        <taxon>Eukaryota</taxon>
        <taxon>Metazoa</taxon>
        <taxon>Ecdysozoa</taxon>
        <taxon>Arthropoda</taxon>
        <taxon>Chelicerata</taxon>
        <taxon>Arachnida</taxon>
        <taxon>Araneae</taxon>
        <taxon>Araneomorphae</taxon>
        <taxon>Entelegynae</taxon>
        <taxon>Araneoidea</taxon>
        <taxon>Araneidae</taxon>
        <taxon>Araneus</taxon>
    </lineage>
</organism>
<name>A0A4Y2KGV6_ARAVE</name>
<evidence type="ECO:0000256" key="1">
    <source>
        <dbReference type="SAM" id="MobiDB-lite"/>
    </source>
</evidence>
<protein>
    <submittedName>
        <fullName evidence="2">Uncharacterized protein</fullName>
    </submittedName>
</protein>
<proteinExistence type="predicted"/>
<comment type="caution">
    <text evidence="2">The sequence shown here is derived from an EMBL/GenBank/DDBJ whole genome shotgun (WGS) entry which is preliminary data.</text>
</comment>
<dbReference type="AlphaFoldDB" id="A0A4Y2KGV6"/>
<accession>A0A4Y2KGV6</accession>
<reference evidence="2 3" key="1">
    <citation type="journal article" date="2019" name="Sci. Rep.">
        <title>Orb-weaving spider Araneus ventricosus genome elucidates the spidroin gene catalogue.</title>
        <authorList>
            <person name="Kono N."/>
            <person name="Nakamura H."/>
            <person name="Ohtoshi R."/>
            <person name="Moran D.A.P."/>
            <person name="Shinohara A."/>
            <person name="Yoshida Y."/>
            <person name="Fujiwara M."/>
            <person name="Mori M."/>
            <person name="Tomita M."/>
            <person name="Arakawa K."/>
        </authorList>
    </citation>
    <scope>NUCLEOTIDE SEQUENCE [LARGE SCALE GENOMIC DNA]</scope>
</reference>
<feature type="region of interest" description="Disordered" evidence="1">
    <location>
        <begin position="53"/>
        <end position="79"/>
    </location>
</feature>
<dbReference type="Proteomes" id="UP000499080">
    <property type="component" value="Unassembled WGS sequence"/>
</dbReference>
<feature type="compositionally biased region" description="Low complexity" evidence="1">
    <location>
        <begin position="60"/>
        <end position="71"/>
    </location>
</feature>
<gene>
    <name evidence="2" type="ORF">AVEN_1620_1</name>
</gene>
<dbReference type="OrthoDB" id="6766746at2759"/>
<keyword evidence="3" id="KW-1185">Reference proteome</keyword>